<dbReference type="FunFam" id="3.30.565.10:FF:000006">
    <property type="entry name" value="Sensor histidine kinase WalK"/>
    <property type="match status" value="1"/>
</dbReference>
<keyword evidence="5 11" id="KW-0418">Kinase</keyword>
<dbReference type="PANTHER" id="PTHR43711">
    <property type="entry name" value="TWO-COMPONENT HISTIDINE KINASE"/>
    <property type="match status" value="1"/>
</dbReference>
<dbReference type="EMBL" id="FNAQ01000001">
    <property type="protein sequence ID" value="SDD77389.1"/>
    <property type="molecule type" value="Genomic_DNA"/>
</dbReference>
<keyword evidence="6" id="KW-0902">Two-component regulatory system</keyword>
<keyword evidence="9" id="KW-0812">Transmembrane</keyword>
<dbReference type="Gene3D" id="1.10.287.130">
    <property type="match status" value="1"/>
</dbReference>
<proteinExistence type="predicted"/>
<dbReference type="PROSITE" id="PS50109">
    <property type="entry name" value="HIS_KIN"/>
    <property type="match status" value="1"/>
</dbReference>
<dbReference type="PRINTS" id="PR00344">
    <property type="entry name" value="BCTRLSENSOR"/>
</dbReference>
<evidence type="ECO:0000256" key="3">
    <source>
        <dbReference type="ARBA" id="ARBA00022553"/>
    </source>
</evidence>
<dbReference type="SMART" id="SM00388">
    <property type="entry name" value="HisKA"/>
    <property type="match status" value="1"/>
</dbReference>
<dbReference type="PANTHER" id="PTHR43711:SF31">
    <property type="entry name" value="HISTIDINE KINASE"/>
    <property type="match status" value="1"/>
</dbReference>
<dbReference type="GO" id="GO:0000155">
    <property type="term" value="F:phosphorelay sensor kinase activity"/>
    <property type="evidence" value="ECO:0007669"/>
    <property type="project" value="InterPro"/>
</dbReference>
<keyword evidence="7 9" id="KW-0472">Membrane</keyword>
<dbReference type="FunFam" id="1.10.287.130:FF:000001">
    <property type="entry name" value="Two-component sensor histidine kinase"/>
    <property type="match status" value="1"/>
</dbReference>
<keyword evidence="4" id="KW-0808">Transferase</keyword>
<accession>A0A1G6XGN9</accession>
<sequence length="707" mass="79716">MLTRRSLYLRKRLTIFFMVSILAIGAVVSATALAAFYGIFKQSLHANLTQQLANKQLAVDNYLRRLADLLIQFGTRSEIRLQLQRYLAGSTNLEDLRRHSTPRLADALAPLDEARGLLRLTRDGKEVARIGIVLGPAHWPIDPAHRAPPSDFGPYGVLFSEPLNIDGRHFLVAVSAVRQDEEVLGYDLLFFAPDKLRALLQRQESPDSGRVFLFRKQADTPLLLSTRQLQDDPVTRDLYQNVLLALPQLQEDQGIQAFPAFKSAPASTLAYSRLPGGNWHIAILLDNAELHRKLLRRLLPVALVILGLSVLGGVLFYVLLRPLTRQVLIHASDLEQINSQLEQEVRERRQVEAELLTSEQEWASTFESIDDAISLLDPQGQIRKQNRAARRLRNSYGAVQKHRPERRNLLPVSGHPSPLLQQVLDHHEGAEEVYHDEVTDSFFRVNITPIIHDDKLIGAVQLVQNITEERQLEKMKSEMISAVSHEIRTPLTAILGFVEFMLENETSPEQQHNYLQIIQKEMNRLNELMNDFLDLQRLQSSLQAYHFAPTDVLELLRETVALFSMVSDRHRIVTALPQQLPTLVADGKRLQQVFKNILSNAVKYSPAGGTITVSARGSDQSLFVWVQDEGIGIPAQDQQKIFNRFYRVNDGDRRIPGGLGLGLALVDEIVKAHRGRIWVESTLEKGSTFFVELPLRPAAPGSEPTSV</sequence>
<dbReference type="Proteomes" id="UP000243205">
    <property type="component" value="Unassembled WGS sequence"/>
</dbReference>
<keyword evidence="3" id="KW-0597">Phosphoprotein</keyword>
<evidence type="ECO:0000256" key="8">
    <source>
        <dbReference type="SAM" id="Coils"/>
    </source>
</evidence>
<dbReference type="InterPro" id="IPR036890">
    <property type="entry name" value="HATPase_C_sf"/>
</dbReference>
<dbReference type="InterPro" id="IPR036097">
    <property type="entry name" value="HisK_dim/P_sf"/>
</dbReference>
<dbReference type="OrthoDB" id="5416317at2"/>
<protein>
    <recommendedName>
        <fullName evidence="2">histidine kinase</fullName>
        <ecNumber evidence="2">2.7.13.3</ecNumber>
    </recommendedName>
</protein>
<evidence type="ECO:0000256" key="7">
    <source>
        <dbReference type="ARBA" id="ARBA00023136"/>
    </source>
</evidence>
<dbReference type="SMART" id="SM00387">
    <property type="entry name" value="HATPase_c"/>
    <property type="match status" value="1"/>
</dbReference>
<dbReference type="Gene3D" id="3.30.565.10">
    <property type="entry name" value="Histidine kinase-like ATPase, C-terminal domain"/>
    <property type="match status" value="1"/>
</dbReference>
<dbReference type="Pfam" id="PF00512">
    <property type="entry name" value="HisKA"/>
    <property type="match status" value="1"/>
</dbReference>
<dbReference type="AlphaFoldDB" id="A0A1G6XGN9"/>
<feature type="transmembrane region" description="Helical" evidence="9">
    <location>
        <begin position="15"/>
        <end position="40"/>
    </location>
</feature>
<dbReference type="STRING" id="57664.SAMN05661003_101268"/>
<dbReference type="InterPro" id="IPR035965">
    <property type="entry name" value="PAS-like_dom_sf"/>
</dbReference>
<feature type="transmembrane region" description="Helical" evidence="9">
    <location>
        <begin position="298"/>
        <end position="320"/>
    </location>
</feature>
<comment type="catalytic activity">
    <reaction evidence="1">
        <text>ATP + protein L-histidine = ADP + protein N-phospho-L-histidine.</text>
        <dbReference type="EC" id="2.7.13.3"/>
    </reaction>
</comment>
<dbReference type="InterPro" id="IPR003661">
    <property type="entry name" value="HisK_dim/P_dom"/>
</dbReference>
<dbReference type="SUPFAM" id="SSF55785">
    <property type="entry name" value="PYP-like sensor domain (PAS domain)"/>
    <property type="match status" value="1"/>
</dbReference>
<evidence type="ECO:0000256" key="2">
    <source>
        <dbReference type="ARBA" id="ARBA00012438"/>
    </source>
</evidence>
<evidence type="ECO:0000256" key="4">
    <source>
        <dbReference type="ARBA" id="ARBA00022679"/>
    </source>
</evidence>
<evidence type="ECO:0000259" key="10">
    <source>
        <dbReference type="PROSITE" id="PS50109"/>
    </source>
</evidence>
<keyword evidence="9" id="KW-1133">Transmembrane helix</keyword>
<dbReference type="SUPFAM" id="SSF47384">
    <property type="entry name" value="Homodimeric domain of signal transducing histidine kinase"/>
    <property type="match status" value="1"/>
</dbReference>
<dbReference type="CDD" id="cd00075">
    <property type="entry name" value="HATPase"/>
    <property type="match status" value="1"/>
</dbReference>
<evidence type="ECO:0000313" key="11">
    <source>
        <dbReference type="EMBL" id="SDD77389.1"/>
    </source>
</evidence>
<reference evidence="12" key="1">
    <citation type="submission" date="2016-10" db="EMBL/GenBank/DDBJ databases">
        <authorList>
            <person name="Varghese N."/>
            <person name="Submissions S."/>
        </authorList>
    </citation>
    <scope>NUCLEOTIDE SEQUENCE [LARGE SCALE GENOMIC DNA]</scope>
    <source>
        <strain evidence="12">DSM 8987</strain>
    </source>
</reference>
<dbReference type="EC" id="2.7.13.3" evidence="2"/>
<evidence type="ECO:0000256" key="5">
    <source>
        <dbReference type="ARBA" id="ARBA00022777"/>
    </source>
</evidence>
<dbReference type="CDD" id="cd00082">
    <property type="entry name" value="HisKA"/>
    <property type="match status" value="1"/>
</dbReference>
<dbReference type="Pfam" id="PF02518">
    <property type="entry name" value="HATPase_c"/>
    <property type="match status" value="1"/>
</dbReference>
<keyword evidence="12" id="KW-1185">Reference proteome</keyword>
<organism evidence="11 12">
    <name type="scientific">Desulfuromonas thiophila</name>
    <dbReference type="NCBI Taxonomy" id="57664"/>
    <lineage>
        <taxon>Bacteria</taxon>
        <taxon>Pseudomonadati</taxon>
        <taxon>Thermodesulfobacteriota</taxon>
        <taxon>Desulfuromonadia</taxon>
        <taxon>Desulfuromonadales</taxon>
        <taxon>Desulfuromonadaceae</taxon>
        <taxon>Desulfuromonas</taxon>
    </lineage>
</organism>
<keyword evidence="8" id="KW-0175">Coiled coil</keyword>
<dbReference type="Gene3D" id="3.30.450.20">
    <property type="entry name" value="PAS domain"/>
    <property type="match status" value="1"/>
</dbReference>
<dbReference type="InterPro" id="IPR004358">
    <property type="entry name" value="Sig_transdc_His_kin-like_C"/>
</dbReference>
<dbReference type="RefSeq" id="WP_092075472.1">
    <property type="nucleotide sequence ID" value="NZ_FNAQ01000001.1"/>
</dbReference>
<gene>
    <name evidence="11" type="ORF">SAMN05661003_101268</name>
</gene>
<evidence type="ECO:0000256" key="9">
    <source>
        <dbReference type="SAM" id="Phobius"/>
    </source>
</evidence>
<dbReference type="InterPro" id="IPR003594">
    <property type="entry name" value="HATPase_dom"/>
</dbReference>
<evidence type="ECO:0000313" key="12">
    <source>
        <dbReference type="Proteomes" id="UP000243205"/>
    </source>
</evidence>
<evidence type="ECO:0000256" key="1">
    <source>
        <dbReference type="ARBA" id="ARBA00000085"/>
    </source>
</evidence>
<evidence type="ECO:0000256" key="6">
    <source>
        <dbReference type="ARBA" id="ARBA00023012"/>
    </source>
</evidence>
<name>A0A1G6XGN9_9BACT</name>
<feature type="coiled-coil region" evidence="8">
    <location>
        <begin position="331"/>
        <end position="361"/>
    </location>
</feature>
<feature type="domain" description="Histidine kinase" evidence="10">
    <location>
        <begin position="482"/>
        <end position="697"/>
    </location>
</feature>
<dbReference type="InterPro" id="IPR005467">
    <property type="entry name" value="His_kinase_dom"/>
</dbReference>
<dbReference type="SUPFAM" id="SSF55874">
    <property type="entry name" value="ATPase domain of HSP90 chaperone/DNA topoisomerase II/histidine kinase"/>
    <property type="match status" value="1"/>
</dbReference>
<dbReference type="InterPro" id="IPR050736">
    <property type="entry name" value="Sensor_HK_Regulatory"/>
</dbReference>